<evidence type="ECO:0000256" key="1">
    <source>
        <dbReference type="ARBA" id="ARBA00022475"/>
    </source>
</evidence>
<evidence type="ECO:0000256" key="2">
    <source>
        <dbReference type="ARBA" id="ARBA00022516"/>
    </source>
</evidence>
<accession>A5EWG9</accession>
<keyword evidence="2 10" id="KW-0444">Lipid biosynthesis</keyword>
<evidence type="ECO:0000313" key="13">
    <source>
        <dbReference type="Proteomes" id="UP000000248"/>
    </source>
</evidence>
<gene>
    <name evidence="10 12" type="primary">lpxH</name>
    <name evidence="12" type="ordered locus">DNO_0211</name>
</gene>
<dbReference type="GO" id="GO:0008758">
    <property type="term" value="F:UDP-2,3-diacylglucosamine hydrolase activity"/>
    <property type="evidence" value="ECO:0007669"/>
    <property type="project" value="UniProtKB-UniRule"/>
</dbReference>
<feature type="binding site" evidence="10">
    <location>
        <position position="10"/>
    </location>
    <ligand>
        <name>Mn(2+)</name>
        <dbReference type="ChEBI" id="CHEBI:29035"/>
        <label>1</label>
    </ligand>
</feature>
<dbReference type="GO" id="GO:0009245">
    <property type="term" value="P:lipid A biosynthetic process"/>
    <property type="evidence" value="ECO:0007669"/>
    <property type="project" value="UniProtKB-UniRule"/>
</dbReference>
<comment type="function">
    <text evidence="10">Hydrolyzes the pyrophosphate bond of UDP-2,3-diacylglucosamine to yield 2,3-diacylglucosamine 1-phosphate (lipid X) and UMP by catalyzing the attack of water at the alpha-P atom. Involved in the biosynthesis of lipid A, a phosphorylated glycolipid that anchors the lipopolysaccharide to the outer membrane of the cell.</text>
</comment>
<comment type="similarity">
    <text evidence="10">Belongs to the LpxH family.</text>
</comment>
<keyword evidence="1 10" id="KW-1003">Cell membrane</keyword>
<proteinExistence type="inferred from homology"/>
<dbReference type="NCBIfam" id="NF003743">
    <property type="entry name" value="PRK05340.1"/>
    <property type="match status" value="1"/>
</dbReference>
<evidence type="ECO:0000256" key="9">
    <source>
        <dbReference type="ARBA" id="ARBA00023211"/>
    </source>
</evidence>
<dbReference type="RefSeq" id="WP_011927958.1">
    <property type="nucleotide sequence ID" value="NC_009446.1"/>
</dbReference>
<dbReference type="KEGG" id="dno:DNO_0211"/>
<keyword evidence="5 10" id="KW-0479">Metal-binding</keyword>
<dbReference type="GO" id="GO:0030145">
    <property type="term" value="F:manganese ion binding"/>
    <property type="evidence" value="ECO:0007669"/>
    <property type="project" value="UniProtKB-UniRule"/>
</dbReference>
<dbReference type="PANTHER" id="PTHR34990">
    <property type="entry name" value="UDP-2,3-DIACYLGLUCOSAMINE HYDROLASE-RELATED"/>
    <property type="match status" value="1"/>
</dbReference>
<dbReference type="InterPro" id="IPR043461">
    <property type="entry name" value="LpxH-like"/>
</dbReference>
<dbReference type="HAMAP" id="MF_00575">
    <property type="entry name" value="LpxH"/>
    <property type="match status" value="1"/>
</dbReference>
<feature type="binding site" evidence="10">
    <location>
        <begin position="79"/>
        <end position="80"/>
    </location>
    <ligand>
        <name>substrate</name>
    </ligand>
</feature>
<dbReference type="PANTHER" id="PTHR34990:SF1">
    <property type="entry name" value="UDP-2,3-DIACYLGLUCOSAMINE HYDROLASE"/>
    <property type="match status" value="1"/>
</dbReference>
<feature type="binding site" evidence="10">
    <location>
        <position position="160"/>
    </location>
    <ligand>
        <name>substrate</name>
    </ligand>
</feature>
<dbReference type="Pfam" id="PF00149">
    <property type="entry name" value="Metallophos"/>
    <property type="match status" value="1"/>
</dbReference>
<feature type="binding site" evidence="10">
    <location>
        <position position="195"/>
    </location>
    <ligand>
        <name>substrate</name>
    </ligand>
</feature>
<evidence type="ECO:0000256" key="3">
    <source>
        <dbReference type="ARBA" id="ARBA00022519"/>
    </source>
</evidence>
<dbReference type="eggNOG" id="COG2908">
    <property type="taxonomic scope" value="Bacteria"/>
</dbReference>
<dbReference type="InterPro" id="IPR004843">
    <property type="entry name" value="Calcineurin-like_PHP"/>
</dbReference>
<keyword evidence="3 10" id="KW-0997">Cell inner membrane</keyword>
<dbReference type="HOGENOM" id="CLU_074586_0_0_6"/>
<feature type="binding site" evidence="10">
    <location>
        <position position="114"/>
    </location>
    <ligand>
        <name>Mn(2+)</name>
        <dbReference type="ChEBI" id="CHEBI:29035"/>
        <label>2</label>
    </ligand>
</feature>
<feature type="binding site" evidence="10">
    <location>
        <position position="164"/>
    </location>
    <ligand>
        <name>substrate</name>
    </ligand>
</feature>
<dbReference type="Gene3D" id="3.60.21.10">
    <property type="match status" value="1"/>
</dbReference>
<keyword evidence="4 10" id="KW-0441">Lipid A biosynthesis</keyword>
<dbReference type="EC" id="3.6.1.54" evidence="10"/>
<evidence type="ECO:0000313" key="12">
    <source>
        <dbReference type="EMBL" id="ABQ13528.1"/>
    </source>
</evidence>
<feature type="binding site" evidence="10">
    <location>
        <position position="167"/>
    </location>
    <ligand>
        <name>substrate</name>
    </ligand>
</feature>
<dbReference type="SUPFAM" id="SSF56300">
    <property type="entry name" value="Metallo-dependent phosphatases"/>
    <property type="match status" value="1"/>
</dbReference>
<keyword evidence="13" id="KW-1185">Reference proteome</keyword>
<feature type="binding site" evidence="10">
    <location>
        <position position="79"/>
    </location>
    <ligand>
        <name>Mn(2+)</name>
        <dbReference type="ChEBI" id="CHEBI:29035"/>
        <label>2</label>
    </ligand>
</feature>
<feature type="binding site" evidence="10">
    <location>
        <position position="42"/>
    </location>
    <ligand>
        <name>Mn(2+)</name>
        <dbReference type="ChEBI" id="CHEBI:29035"/>
        <label>2</label>
    </ligand>
</feature>
<feature type="domain" description="Calcineurin-like phosphoesterase" evidence="11">
    <location>
        <begin position="1"/>
        <end position="199"/>
    </location>
</feature>
<sequence>MAIVFLSDVHLSARAPAITEAFLKTLAAFCAQPPEAVFILGDLFDLWCGDRAADAFAWEIAAQLRALTRYCPVFFQRGNRDFLLGKRFLAASGMVLLPDRYLFDYREKQILLEHGDLLCSDDKAYQRLRRILRSALLIHCVDKLPIFISVFVGRFLRQKSQRKTAQKSPQIMDVNADTVQLLMQRYGADVLIHGHTHRPAVHDLAAGKQRIVLGNWRPHGEILQWNQARQLTIFHV</sequence>
<evidence type="ECO:0000256" key="4">
    <source>
        <dbReference type="ARBA" id="ARBA00022556"/>
    </source>
</evidence>
<dbReference type="InterPro" id="IPR029052">
    <property type="entry name" value="Metallo-depent_PP-like"/>
</dbReference>
<name>A5EWG9_DICNV</name>
<evidence type="ECO:0000256" key="7">
    <source>
        <dbReference type="ARBA" id="ARBA00023098"/>
    </source>
</evidence>
<dbReference type="EMBL" id="CP000513">
    <property type="protein sequence ID" value="ABQ13528.1"/>
    <property type="molecule type" value="Genomic_DNA"/>
</dbReference>
<feature type="binding site" evidence="10">
    <location>
        <position position="42"/>
    </location>
    <ligand>
        <name>Mn(2+)</name>
        <dbReference type="ChEBI" id="CHEBI:29035"/>
        <label>1</label>
    </ligand>
</feature>
<dbReference type="GO" id="GO:0019897">
    <property type="term" value="C:extrinsic component of plasma membrane"/>
    <property type="evidence" value="ECO:0007669"/>
    <property type="project" value="UniProtKB-UniRule"/>
</dbReference>
<protein>
    <recommendedName>
        <fullName evidence="10">UDP-2,3-diacylglucosamine hydrolase</fullName>
        <ecNumber evidence="10">3.6.1.54</ecNumber>
    </recommendedName>
    <alternativeName>
        <fullName evidence="10">UDP-2,3-diacylglucosamine diphosphatase</fullName>
    </alternativeName>
</protein>
<feature type="binding site" evidence="10">
    <location>
        <position position="195"/>
    </location>
    <ligand>
        <name>Mn(2+)</name>
        <dbReference type="ChEBI" id="CHEBI:29035"/>
        <label>2</label>
    </ligand>
</feature>
<dbReference type="AlphaFoldDB" id="A5EWG9"/>
<comment type="catalytic activity">
    <reaction evidence="10">
        <text>UDP-2-N,3-O-bis[(3R)-3-hydroxytetradecanoyl]-alpha-D-glucosamine + H2O = 2-N,3-O-bis[(3R)-3-hydroxytetradecanoyl]-alpha-D-glucosaminyl 1-phosphate + UMP + 2 H(+)</text>
        <dbReference type="Rhea" id="RHEA:25213"/>
        <dbReference type="ChEBI" id="CHEBI:15377"/>
        <dbReference type="ChEBI" id="CHEBI:15378"/>
        <dbReference type="ChEBI" id="CHEBI:57865"/>
        <dbReference type="ChEBI" id="CHEBI:57957"/>
        <dbReference type="ChEBI" id="CHEBI:78847"/>
        <dbReference type="EC" id="3.6.1.54"/>
    </reaction>
</comment>
<keyword evidence="6 10" id="KW-0378">Hydrolase</keyword>
<dbReference type="CDD" id="cd07398">
    <property type="entry name" value="MPP_YbbF-LpxH"/>
    <property type="match status" value="1"/>
</dbReference>
<comment type="pathway">
    <text evidence="10">Glycolipid biosynthesis; lipid IV(A) biosynthesis; lipid IV(A) from (3R)-3-hydroxytetradecanoyl-[acyl-carrier-protein] and UDP-N-acetyl-alpha-D-glucosamine: step 4/6.</text>
</comment>
<keyword evidence="7 10" id="KW-0443">Lipid metabolism</keyword>
<evidence type="ECO:0000256" key="8">
    <source>
        <dbReference type="ARBA" id="ARBA00023136"/>
    </source>
</evidence>
<dbReference type="InterPro" id="IPR010138">
    <property type="entry name" value="UDP-diacylglucosamine_Hdrlase"/>
</dbReference>
<keyword evidence="8 10" id="KW-0472">Membrane</keyword>
<dbReference type="Proteomes" id="UP000000248">
    <property type="component" value="Chromosome"/>
</dbReference>
<feature type="binding site" evidence="10">
    <location>
        <position position="197"/>
    </location>
    <ligand>
        <name>Mn(2+)</name>
        <dbReference type="ChEBI" id="CHEBI:29035"/>
        <label>1</label>
    </ligand>
</feature>
<evidence type="ECO:0000256" key="10">
    <source>
        <dbReference type="HAMAP-Rule" id="MF_00575"/>
    </source>
</evidence>
<evidence type="ECO:0000259" key="11">
    <source>
        <dbReference type="Pfam" id="PF00149"/>
    </source>
</evidence>
<evidence type="ECO:0000256" key="6">
    <source>
        <dbReference type="ARBA" id="ARBA00022801"/>
    </source>
</evidence>
<dbReference type="OrthoDB" id="9783283at2"/>
<feature type="binding site" evidence="10">
    <location>
        <position position="8"/>
    </location>
    <ligand>
        <name>Mn(2+)</name>
        <dbReference type="ChEBI" id="CHEBI:29035"/>
        <label>1</label>
    </ligand>
</feature>
<reference evidence="12 13" key="1">
    <citation type="journal article" date="2007" name="Nat. Biotechnol.">
        <title>Genome sequence and identification of candidate vaccine antigens from the animal pathogen Dichelobacter nodosus.</title>
        <authorList>
            <person name="Myers G.S."/>
            <person name="Parker D."/>
            <person name="Al-Hasani K."/>
            <person name="Kennan R.M."/>
            <person name="Seemann T."/>
            <person name="Ren Q."/>
            <person name="Badger J.H."/>
            <person name="Selengut J.D."/>
            <person name="Deboy R.T."/>
            <person name="Tettelin H."/>
            <person name="Boyce J.D."/>
            <person name="McCarl V.P."/>
            <person name="Han X."/>
            <person name="Nelson W.C."/>
            <person name="Madupu R."/>
            <person name="Mohamoud Y."/>
            <person name="Holley T."/>
            <person name="Fedorova N."/>
            <person name="Khouri H."/>
            <person name="Bottomley S.P."/>
            <person name="Whittington R.J."/>
            <person name="Adler B."/>
            <person name="Songer J.G."/>
            <person name="Rood J.I."/>
            <person name="Paulsen I.T."/>
        </authorList>
    </citation>
    <scope>NUCLEOTIDE SEQUENCE [LARGE SCALE GENOMIC DNA]</scope>
    <source>
        <strain evidence="12 13">VCS1703A</strain>
    </source>
</reference>
<evidence type="ECO:0000256" key="5">
    <source>
        <dbReference type="ARBA" id="ARBA00022723"/>
    </source>
</evidence>
<dbReference type="UniPathway" id="UPA00359">
    <property type="reaction ID" value="UER00480"/>
</dbReference>
<keyword evidence="9 10" id="KW-0464">Manganese</keyword>
<comment type="subcellular location">
    <subcellularLocation>
        <location evidence="10">Cell inner membrane</location>
        <topology evidence="10">Peripheral membrane protein</topology>
        <orientation evidence="10">Cytoplasmic side</orientation>
    </subcellularLocation>
</comment>
<dbReference type="STRING" id="246195.DNO_0211"/>
<dbReference type="NCBIfam" id="TIGR01854">
    <property type="entry name" value="lipid_A_lpxH"/>
    <property type="match status" value="1"/>
</dbReference>
<comment type="cofactor">
    <cofactor evidence="10">
        <name>Mn(2+)</name>
        <dbReference type="ChEBI" id="CHEBI:29035"/>
    </cofactor>
    <text evidence="10">Binds 2 Mn(2+) ions per subunit in a binuclear metal center.</text>
</comment>
<dbReference type="GO" id="GO:0005737">
    <property type="term" value="C:cytoplasm"/>
    <property type="evidence" value="ECO:0007669"/>
    <property type="project" value="InterPro"/>
</dbReference>
<organism evidence="12 13">
    <name type="scientific">Dichelobacter nodosus (strain VCS1703A)</name>
    <dbReference type="NCBI Taxonomy" id="246195"/>
    <lineage>
        <taxon>Bacteria</taxon>
        <taxon>Pseudomonadati</taxon>
        <taxon>Pseudomonadota</taxon>
        <taxon>Gammaproteobacteria</taxon>
        <taxon>Cardiobacteriales</taxon>
        <taxon>Cardiobacteriaceae</taxon>
        <taxon>Dichelobacter</taxon>
    </lineage>
</organism>
<feature type="binding site" evidence="10">
    <location>
        <position position="122"/>
    </location>
    <ligand>
        <name>substrate</name>
    </ligand>
</feature>